<protein>
    <recommendedName>
        <fullName evidence="4">F-box domain-containing protein</fullName>
    </recommendedName>
</protein>
<dbReference type="InterPro" id="IPR036047">
    <property type="entry name" value="F-box-like_dom_sf"/>
</dbReference>
<evidence type="ECO:0000256" key="1">
    <source>
        <dbReference type="SAM" id="MobiDB-lite"/>
    </source>
</evidence>
<keyword evidence="3" id="KW-1185">Reference proteome</keyword>
<dbReference type="SUPFAM" id="SSF81383">
    <property type="entry name" value="F-box domain"/>
    <property type="match status" value="1"/>
</dbReference>
<evidence type="ECO:0000313" key="2">
    <source>
        <dbReference type="EMBL" id="KAG0314447.1"/>
    </source>
</evidence>
<dbReference type="OrthoDB" id="2438737at2759"/>
<dbReference type="EMBL" id="JAAAIN010000442">
    <property type="protein sequence ID" value="KAG0314447.1"/>
    <property type="molecule type" value="Genomic_DNA"/>
</dbReference>
<reference evidence="2" key="1">
    <citation type="journal article" date="2020" name="Fungal Divers.">
        <title>Resolving the Mortierellaceae phylogeny through synthesis of multi-gene phylogenetics and phylogenomics.</title>
        <authorList>
            <person name="Vandepol N."/>
            <person name="Liber J."/>
            <person name="Desiro A."/>
            <person name="Na H."/>
            <person name="Kennedy M."/>
            <person name="Barry K."/>
            <person name="Grigoriev I.V."/>
            <person name="Miller A.N."/>
            <person name="O'Donnell K."/>
            <person name="Stajich J.E."/>
            <person name="Bonito G."/>
        </authorList>
    </citation>
    <scope>NUCLEOTIDE SEQUENCE</scope>
    <source>
        <strain evidence="2">NVP60</strain>
    </source>
</reference>
<accession>A0A9P6UPX2</accession>
<proteinExistence type="predicted"/>
<evidence type="ECO:0000313" key="3">
    <source>
        <dbReference type="Proteomes" id="UP000823405"/>
    </source>
</evidence>
<dbReference type="AlphaFoldDB" id="A0A9P6UPX2"/>
<dbReference type="Proteomes" id="UP000823405">
    <property type="component" value="Unassembled WGS sequence"/>
</dbReference>
<feature type="compositionally biased region" description="Polar residues" evidence="1">
    <location>
        <begin position="1"/>
        <end position="11"/>
    </location>
</feature>
<sequence length="578" mass="65186">MSGSEEPSPSLKNKDNVAPSDPSVPDEAEAKQTRVNALLRLLASTPPVVDILLSNLSYKDNLSCLYVCKLWSSVAQGYLWRHVRFHDVRAVPVPLTDANKAIIRSRARWIRSLATPLADTTMLDMQCTQLHSLELCISTTTTYPNDFFNANFMENLATEPPFPPAPGGPSALWLIPMNRHLSTIDFKHIESLSRSFTPELFFSISQLPLQSLRLGLAQLTSETLALAAFLTHCPSTLERLEIYYACLPFYIFGSVDPVFLTPAQAAQLQLPSLLALRTLKMSLSVQIRHPTMILFPLLHQCPNLEELWMPPLLSVESAAEFFNLILRYYRSIKILRLSLPRFNMQGHNNRGDDVYPSQDLLRVVNAYRSLREVQLHVKLQDEYPVIPTLLLNSGWSLEIIELGCYNPEHGIIRNPYVSTILQSCNQLKKFGIHSLGNGQSPISLRELVETNWASNQLESLSVLVSEKEFHRDGWLVESIGDNEKLQEDIAMLLFQLSMKYRAQKKYKGPIPSWLENDAMLLPFEAAVKHTDGAMSLAAWKRIRPEKPLPLCSMPQPFVPPPHFHGTVTLPVTTTANTE</sequence>
<dbReference type="SUPFAM" id="SSF52047">
    <property type="entry name" value="RNI-like"/>
    <property type="match status" value="1"/>
</dbReference>
<gene>
    <name evidence="2" type="ORF">BGZ97_009296</name>
</gene>
<name>A0A9P6UPX2_9FUNG</name>
<organism evidence="2 3">
    <name type="scientific">Linnemannia gamsii</name>
    <dbReference type="NCBI Taxonomy" id="64522"/>
    <lineage>
        <taxon>Eukaryota</taxon>
        <taxon>Fungi</taxon>
        <taxon>Fungi incertae sedis</taxon>
        <taxon>Mucoromycota</taxon>
        <taxon>Mortierellomycotina</taxon>
        <taxon>Mortierellomycetes</taxon>
        <taxon>Mortierellales</taxon>
        <taxon>Mortierellaceae</taxon>
        <taxon>Linnemannia</taxon>
    </lineage>
</organism>
<dbReference type="InterPro" id="IPR032675">
    <property type="entry name" value="LRR_dom_sf"/>
</dbReference>
<evidence type="ECO:0008006" key="4">
    <source>
        <dbReference type="Google" id="ProtNLM"/>
    </source>
</evidence>
<dbReference type="Gene3D" id="3.80.10.10">
    <property type="entry name" value="Ribonuclease Inhibitor"/>
    <property type="match status" value="1"/>
</dbReference>
<comment type="caution">
    <text evidence="2">The sequence shown here is derived from an EMBL/GenBank/DDBJ whole genome shotgun (WGS) entry which is preliminary data.</text>
</comment>
<feature type="region of interest" description="Disordered" evidence="1">
    <location>
        <begin position="1"/>
        <end position="29"/>
    </location>
</feature>